<proteinExistence type="predicted"/>
<feature type="domain" description="Right handed beta helix" evidence="2">
    <location>
        <begin position="229"/>
        <end position="392"/>
    </location>
</feature>
<dbReference type="Gene3D" id="2.160.20.10">
    <property type="entry name" value="Single-stranded right-handed beta-helix, Pectin lyase-like"/>
    <property type="match status" value="1"/>
</dbReference>
<dbReference type="InterPro" id="IPR006626">
    <property type="entry name" value="PbH1"/>
</dbReference>
<name>A0AAU7ZKC1_9BACT</name>
<dbReference type="InterPro" id="IPR039448">
    <property type="entry name" value="Beta_helix"/>
</dbReference>
<reference evidence="3" key="2">
    <citation type="journal article" date="2024" name="Environ. Microbiol.">
        <title>Genome analysis and description of Tunturibacter gen. nov. expands the diversity of Terriglobia in tundra soils.</title>
        <authorList>
            <person name="Messyasz A."/>
            <person name="Mannisto M.K."/>
            <person name="Kerkhof L.J."/>
            <person name="Haggblom M.M."/>
        </authorList>
    </citation>
    <scope>NUCLEOTIDE SEQUENCE</scope>
    <source>
        <strain evidence="3">X5P6</strain>
    </source>
</reference>
<dbReference type="InterPro" id="IPR012334">
    <property type="entry name" value="Pectin_lyas_fold"/>
</dbReference>
<dbReference type="InterPro" id="IPR011050">
    <property type="entry name" value="Pectin_lyase_fold/virulence"/>
</dbReference>
<evidence type="ECO:0000259" key="2">
    <source>
        <dbReference type="Pfam" id="PF13229"/>
    </source>
</evidence>
<feature type="transmembrane region" description="Helical" evidence="1">
    <location>
        <begin position="26"/>
        <end position="45"/>
    </location>
</feature>
<keyword evidence="1" id="KW-0472">Membrane</keyword>
<dbReference type="Pfam" id="PF13229">
    <property type="entry name" value="Beta_helix"/>
    <property type="match status" value="1"/>
</dbReference>
<dbReference type="EMBL" id="CP132942">
    <property type="protein sequence ID" value="XCB31133.1"/>
    <property type="molecule type" value="Genomic_DNA"/>
</dbReference>
<gene>
    <name evidence="3" type="ORF">RBB77_11735</name>
</gene>
<dbReference type="RefSeq" id="WP_353061976.1">
    <property type="nucleotide sequence ID" value="NZ_CP132942.1"/>
</dbReference>
<reference evidence="3" key="1">
    <citation type="submission" date="2023-08" db="EMBL/GenBank/DDBJ databases">
        <authorList>
            <person name="Messyasz A."/>
            <person name="Mannisto M.K."/>
            <person name="Kerkhof L.J."/>
            <person name="Haggblom M."/>
        </authorList>
    </citation>
    <scope>NUCLEOTIDE SEQUENCE</scope>
    <source>
        <strain evidence="3">X5P6</strain>
    </source>
</reference>
<keyword evidence="1" id="KW-1133">Transmembrane helix</keyword>
<dbReference type="AlphaFoldDB" id="A0AAU7ZKC1"/>
<sequence length="499" mass="53917">MMQICREKQLIFHLQQATVAPLQQTLRTGVCALLAVLMLFVIAPLQAQNVVLSPGADVAARVAAAPPGTKFVFSPGIYVAQQINPKDGDSFTGEGKAILDGAEPISFTSSGNLWSAPVGLITIGKIRCMPDHPLCNIQRDLYLDNDILTPIADPTVLNAHTWFYDQTNGRAVINFNPAGHKLEISTVKFAFNNTGRNVTITHLIVEKYASPPQFGAIGGQGPLTNGQGGAQGWTVTDTEVRLSHGTGIQLSDHATIEKCNVHHNGQKGIGARGLDVLVENSEIAFNNYAGYDPGWEAGGTKFARTTNLRVLNNYVHDNVGSGLWTDIDNKNTTYRLNRVDNNAGSGIQHEISYDAVIENNTLRWNGVPPRISLWQAQISVQNSSNVIVRDNVVIVPPSAGNGIVVINQERGTGDLGTRLAVNNQIRHNTITFEGTGGASGLMDSLGTAANNIFDDNIYIFKVGGQHFEWHGKKSWEQYRALGNDPSSRIVDASGKPIKP</sequence>
<dbReference type="KEGG" id="tpsc:RBB77_11735"/>
<evidence type="ECO:0000313" key="3">
    <source>
        <dbReference type="EMBL" id="XCB31133.1"/>
    </source>
</evidence>
<evidence type="ECO:0000256" key="1">
    <source>
        <dbReference type="SAM" id="Phobius"/>
    </source>
</evidence>
<accession>A0AAU7ZKC1</accession>
<dbReference type="SMART" id="SM00710">
    <property type="entry name" value="PbH1"/>
    <property type="match status" value="4"/>
</dbReference>
<dbReference type="SUPFAM" id="SSF51126">
    <property type="entry name" value="Pectin lyase-like"/>
    <property type="match status" value="1"/>
</dbReference>
<protein>
    <submittedName>
        <fullName evidence="3">Right-handed parallel beta-helix repeat-containing protein</fullName>
    </submittedName>
</protein>
<keyword evidence="1" id="KW-0812">Transmembrane</keyword>
<organism evidence="3">
    <name type="scientific">Tunturiibacter psychrotolerans</name>
    <dbReference type="NCBI Taxonomy" id="3069686"/>
    <lineage>
        <taxon>Bacteria</taxon>
        <taxon>Pseudomonadati</taxon>
        <taxon>Acidobacteriota</taxon>
        <taxon>Terriglobia</taxon>
        <taxon>Terriglobales</taxon>
        <taxon>Acidobacteriaceae</taxon>
        <taxon>Tunturiibacter</taxon>
    </lineage>
</organism>